<dbReference type="Proteomes" id="UP000696573">
    <property type="component" value="Unassembled WGS sequence"/>
</dbReference>
<dbReference type="EMBL" id="CABFNQ020000593">
    <property type="protein sequence ID" value="CAH0019824.1"/>
    <property type="molecule type" value="Genomic_DNA"/>
</dbReference>
<gene>
    <name evidence="2" type="ORF">CRHIZ90672A_00013571</name>
</gene>
<accession>A0A9N9YIA0</accession>
<evidence type="ECO:0000313" key="2">
    <source>
        <dbReference type="EMBL" id="CAH0019824.1"/>
    </source>
</evidence>
<protein>
    <submittedName>
        <fullName evidence="2">Uncharacterized protein</fullName>
    </submittedName>
</protein>
<evidence type="ECO:0000256" key="1">
    <source>
        <dbReference type="SAM" id="SignalP"/>
    </source>
</evidence>
<comment type="caution">
    <text evidence="2">The sequence shown here is derived from an EMBL/GenBank/DDBJ whole genome shotgun (WGS) entry which is preliminary data.</text>
</comment>
<feature type="chain" id="PRO_5040188996" evidence="1">
    <location>
        <begin position="16"/>
        <end position="84"/>
    </location>
</feature>
<sequence length="84" mass="9187">SPALFTLAVAAFALCDPAPQVPLYLSSGFEVYTLTPFILNILITKKPGIDLRTIRDPLVNSKRKAIDLLQAISNLYLKAAEDKV</sequence>
<keyword evidence="1" id="KW-0732">Signal</keyword>
<name>A0A9N9YIA0_9HYPO</name>
<reference evidence="2" key="1">
    <citation type="submission" date="2021-10" db="EMBL/GenBank/DDBJ databases">
        <authorList>
            <person name="Piombo E."/>
        </authorList>
    </citation>
    <scope>NUCLEOTIDE SEQUENCE</scope>
</reference>
<feature type="non-terminal residue" evidence="2">
    <location>
        <position position="1"/>
    </location>
</feature>
<evidence type="ECO:0000313" key="3">
    <source>
        <dbReference type="Proteomes" id="UP000696573"/>
    </source>
</evidence>
<proteinExistence type="predicted"/>
<dbReference type="AlphaFoldDB" id="A0A9N9YIA0"/>
<organism evidence="2 3">
    <name type="scientific">Clonostachys rhizophaga</name>
    <dbReference type="NCBI Taxonomy" id="160324"/>
    <lineage>
        <taxon>Eukaryota</taxon>
        <taxon>Fungi</taxon>
        <taxon>Dikarya</taxon>
        <taxon>Ascomycota</taxon>
        <taxon>Pezizomycotina</taxon>
        <taxon>Sordariomycetes</taxon>
        <taxon>Hypocreomycetidae</taxon>
        <taxon>Hypocreales</taxon>
        <taxon>Bionectriaceae</taxon>
        <taxon>Clonostachys</taxon>
    </lineage>
</organism>
<keyword evidence="3" id="KW-1185">Reference proteome</keyword>
<feature type="signal peptide" evidence="1">
    <location>
        <begin position="1"/>
        <end position="15"/>
    </location>
</feature>